<keyword evidence="1" id="KW-1133">Transmembrane helix</keyword>
<proteinExistence type="predicted"/>
<dbReference type="PATRIC" id="fig|151081.8.peg.1525"/>
<dbReference type="RefSeq" id="WP_045979144.1">
    <property type="nucleotide sequence ID" value="NZ_JXXY01000006.1"/>
</dbReference>
<feature type="transmembrane region" description="Helical" evidence="1">
    <location>
        <begin position="12"/>
        <end position="35"/>
    </location>
</feature>
<comment type="caution">
    <text evidence="2">The sequence shown here is derived from an EMBL/GenBank/DDBJ whole genome shotgun (WGS) entry which is preliminary data.</text>
</comment>
<dbReference type="AlphaFoldDB" id="A0A0F4Q570"/>
<reference evidence="2 3" key="1">
    <citation type="journal article" date="2015" name="BMC Genomics">
        <title>Genome mining reveals unlocked bioactive potential of marine Gram-negative bacteria.</title>
        <authorList>
            <person name="Machado H."/>
            <person name="Sonnenschein E.C."/>
            <person name="Melchiorsen J."/>
            <person name="Gram L."/>
        </authorList>
    </citation>
    <scope>NUCLEOTIDE SEQUENCE [LARGE SCALE GENOMIC DNA]</scope>
    <source>
        <strain evidence="2 3">S3137</strain>
    </source>
</reference>
<keyword evidence="1" id="KW-0812">Transmembrane</keyword>
<dbReference type="Proteomes" id="UP000033664">
    <property type="component" value="Unassembled WGS sequence"/>
</dbReference>
<keyword evidence="1" id="KW-0472">Membrane</keyword>
<evidence type="ECO:0000313" key="2">
    <source>
        <dbReference type="EMBL" id="KJZ01697.1"/>
    </source>
</evidence>
<gene>
    <name evidence="2" type="ORF">TW72_01730</name>
</gene>
<organism evidence="2 3">
    <name type="scientific">Pseudoalteromonas ruthenica</name>
    <dbReference type="NCBI Taxonomy" id="151081"/>
    <lineage>
        <taxon>Bacteria</taxon>
        <taxon>Pseudomonadati</taxon>
        <taxon>Pseudomonadota</taxon>
        <taxon>Gammaproteobacteria</taxon>
        <taxon>Alteromonadales</taxon>
        <taxon>Pseudoalteromonadaceae</taxon>
        <taxon>Pseudoalteromonas</taxon>
    </lineage>
</organism>
<name>A0A0F4Q570_9GAMM</name>
<sequence length="162" mass="18134">MRNQQQVSRRLSRVYQLLISGLLICVFIGFFIYYISQLFNTVNDVNLHKAVAEFHHSAVAIHGKWLAHKQDTITLEQVSAQMQVVGQQQFVVNRFGWPTGLEGGGAPCQGLFARMQGQGNLAGVSVKPIWAGQALVGCEFLFNERAWFRFDVHTGQVAVTLK</sequence>
<keyword evidence="3" id="KW-1185">Reference proteome</keyword>
<dbReference type="GeneID" id="58227203"/>
<protein>
    <submittedName>
        <fullName evidence="2">Uncharacterized protein</fullName>
    </submittedName>
</protein>
<dbReference type="EMBL" id="JXXZ01000002">
    <property type="protein sequence ID" value="KJZ01697.1"/>
    <property type="molecule type" value="Genomic_DNA"/>
</dbReference>
<evidence type="ECO:0000256" key="1">
    <source>
        <dbReference type="SAM" id="Phobius"/>
    </source>
</evidence>
<evidence type="ECO:0000313" key="3">
    <source>
        <dbReference type="Proteomes" id="UP000033664"/>
    </source>
</evidence>
<accession>A0A0F4Q570</accession>